<reference evidence="1 2" key="1">
    <citation type="submission" date="2015-01" db="EMBL/GenBank/DDBJ databases">
        <title>Evolution of Trichinella species and genotypes.</title>
        <authorList>
            <person name="Korhonen P.K."/>
            <person name="Edoardo P."/>
            <person name="Giuseppe L.R."/>
            <person name="Gasser R.B."/>
        </authorList>
    </citation>
    <scope>NUCLEOTIDE SEQUENCE [LARGE SCALE GENOMIC DNA]</scope>
    <source>
        <strain evidence="1">ISS141</strain>
    </source>
</reference>
<proteinExistence type="predicted"/>
<name>A0A0V0YHC7_TRIPS</name>
<comment type="caution">
    <text evidence="1">The sequence shown here is derived from an EMBL/GenBank/DDBJ whole genome shotgun (WGS) entry which is preliminary data.</text>
</comment>
<evidence type="ECO:0000313" key="1">
    <source>
        <dbReference type="EMBL" id="KRX99484.1"/>
    </source>
</evidence>
<accession>A0A0V0YHC7</accession>
<sequence>MHYALQFRTTVHNRCLKILKQGPHHSLLKTAETSAAIARRVRERVMLMIVLPTESQYKLHVYCIRCSIGLDKYSTHVVFYRNTEGEEIRPLGRIAY</sequence>
<protein>
    <submittedName>
        <fullName evidence="1">Uncharacterized protein</fullName>
    </submittedName>
</protein>
<organism evidence="1 2">
    <name type="scientific">Trichinella pseudospiralis</name>
    <name type="common">Parasitic roundworm</name>
    <dbReference type="NCBI Taxonomy" id="6337"/>
    <lineage>
        <taxon>Eukaryota</taxon>
        <taxon>Metazoa</taxon>
        <taxon>Ecdysozoa</taxon>
        <taxon>Nematoda</taxon>
        <taxon>Enoplea</taxon>
        <taxon>Dorylaimia</taxon>
        <taxon>Trichinellida</taxon>
        <taxon>Trichinellidae</taxon>
        <taxon>Trichinella</taxon>
    </lineage>
</organism>
<dbReference type="AlphaFoldDB" id="A0A0V0YHC7"/>
<dbReference type="Proteomes" id="UP000054815">
    <property type="component" value="Unassembled WGS sequence"/>
</dbReference>
<evidence type="ECO:0000313" key="2">
    <source>
        <dbReference type="Proteomes" id="UP000054815"/>
    </source>
</evidence>
<dbReference type="EMBL" id="JYDU01000014">
    <property type="protein sequence ID" value="KRX99484.1"/>
    <property type="molecule type" value="Genomic_DNA"/>
</dbReference>
<gene>
    <name evidence="1" type="ORF">T4E_10174</name>
</gene>